<comment type="caution">
    <text evidence="1">The sequence shown here is derived from an EMBL/GenBank/DDBJ whole genome shotgun (WGS) entry which is preliminary data.</text>
</comment>
<name>A0AAV1WN98_LUPLU</name>
<accession>A0AAV1WN98</accession>
<keyword evidence="2" id="KW-1185">Reference proteome</keyword>
<gene>
    <name evidence="1" type="ORF">LLUT_LOCUS11787</name>
</gene>
<reference evidence="1 2" key="1">
    <citation type="submission" date="2024-03" db="EMBL/GenBank/DDBJ databases">
        <authorList>
            <person name="Martinez-Hernandez J."/>
        </authorList>
    </citation>
    <scope>NUCLEOTIDE SEQUENCE [LARGE SCALE GENOMIC DNA]</scope>
</reference>
<organism evidence="1 2">
    <name type="scientific">Lupinus luteus</name>
    <name type="common">European yellow lupine</name>
    <dbReference type="NCBI Taxonomy" id="3873"/>
    <lineage>
        <taxon>Eukaryota</taxon>
        <taxon>Viridiplantae</taxon>
        <taxon>Streptophyta</taxon>
        <taxon>Embryophyta</taxon>
        <taxon>Tracheophyta</taxon>
        <taxon>Spermatophyta</taxon>
        <taxon>Magnoliopsida</taxon>
        <taxon>eudicotyledons</taxon>
        <taxon>Gunneridae</taxon>
        <taxon>Pentapetalae</taxon>
        <taxon>rosids</taxon>
        <taxon>fabids</taxon>
        <taxon>Fabales</taxon>
        <taxon>Fabaceae</taxon>
        <taxon>Papilionoideae</taxon>
        <taxon>50 kb inversion clade</taxon>
        <taxon>genistoids sensu lato</taxon>
        <taxon>core genistoids</taxon>
        <taxon>Genisteae</taxon>
        <taxon>Lupinus</taxon>
    </lineage>
</organism>
<evidence type="ECO:0000313" key="1">
    <source>
        <dbReference type="EMBL" id="CAL0310727.1"/>
    </source>
</evidence>
<dbReference type="AlphaFoldDB" id="A0AAV1WN98"/>
<protein>
    <submittedName>
        <fullName evidence="1">Uncharacterized protein</fullName>
    </submittedName>
</protein>
<sequence>MGYSELVTKETNCEREGQWQQKLSHSSSHLSTLQGSVFPSLSFNPFHFSFPGLHLIFYFLSKLFRLGADCLVVRVCVIVYILKFNDKGSTWLLGNPRNADDTITWEG</sequence>
<proteinExistence type="predicted"/>
<dbReference type="Proteomes" id="UP001497480">
    <property type="component" value="Unassembled WGS sequence"/>
</dbReference>
<evidence type="ECO:0000313" key="2">
    <source>
        <dbReference type="Proteomes" id="UP001497480"/>
    </source>
</evidence>
<dbReference type="EMBL" id="CAXHTB010000008">
    <property type="protein sequence ID" value="CAL0310727.1"/>
    <property type="molecule type" value="Genomic_DNA"/>
</dbReference>